<feature type="transmembrane region" description="Helical" evidence="1">
    <location>
        <begin position="21"/>
        <end position="39"/>
    </location>
</feature>
<reference evidence="2 3" key="1">
    <citation type="submission" date="2012-04" db="EMBL/GenBank/DDBJ databases">
        <title>The Genome Sequence of Saprolegnia declina VS20.</title>
        <authorList>
            <consortium name="The Broad Institute Genome Sequencing Platform"/>
            <person name="Russ C."/>
            <person name="Nusbaum C."/>
            <person name="Tyler B."/>
            <person name="van West P."/>
            <person name="Dieguez-Uribeondo J."/>
            <person name="de Bruijn I."/>
            <person name="Tripathy S."/>
            <person name="Jiang R."/>
            <person name="Young S.K."/>
            <person name="Zeng Q."/>
            <person name="Gargeya S."/>
            <person name="Fitzgerald M."/>
            <person name="Haas B."/>
            <person name="Abouelleil A."/>
            <person name="Alvarado L."/>
            <person name="Arachchi H.M."/>
            <person name="Berlin A."/>
            <person name="Chapman S.B."/>
            <person name="Goldberg J."/>
            <person name="Griggs A."/>
            <person name="Gujja S."/>
            <person name="Hansen M."/>
            <person name="Howarth C."/>
            <person name="Imamovic A."/>
            <person name="Larimer J."/>
            <person name="McCowen C."/>
            <person name="Montmayeur A."/>
            <person name="Murphy C."/>
            <person name="Neiman D."/>
            <person name="Pearson M."/>
            <person name="Priest M."/>
            <person name="Roberts A."/>
            <person name="Saif S."/>
            <person name="Shea T."/>
            <person name="Sisk P."/>
            <person name="Sykes S."/>
            <person name="Wortman J."/>
            <person name="Nusbaum C."/>
            <person name="Birren B."/>
        </authorList>
    </citation>
    <scope>NUCLEOTIDE SEQUENCE [LARGE SCALE GENOMIC DNA]</scope>
    <source>
        <strain evidence="2 3">VS20</strain>
    </source>
</reference>
<keyword evidence="1" id="KW-0812">Transmembrane</keyword>
<dbReference type="GeneID" id="19948516"/>
<evidence type="ECO:0000313" key="2">
    <source>
        <dbReference type="EMBL" id="EQC34459.1"/>
    </source>
</evidence>
<dbReference type="OMA" id="CISSFRV"/>
<dbReference type="InterPro" id="IPR018750">
    <property type="entry name" value="DUF2306_membrane"/>
</dbReference>
<keyword evidence="3" id="KW-1185">Reference proteome</keyword>
<evidence type="ECO:0000313" key="3">
    <source>
        <dbReference type="Proteomes" id="UP000030762"/>
    </source>
</evidence>
<gene>
    <name evidence="2" type="ORF">SDRG_07789</name>
</gene>
<evidence type="ECO:0000256" key="1">
    <source>
        <dbReference type="SAM" id="Phobius"/>
    </source>
</evidence>
<feature type="transmembrane region" description="Helical" evidence="1">
    <location>
        <begin position="110"/>
        <end position="128"/>
    </location>
</feature>
<dbReference type="EMBL" id="JH767154">
    <property type="protein sequence ID" value="EQC34459.1"/>
    <property type="molecule type" value="Genomic_DNA"/>
</dbReference>
<dbReference type="RefSeq" id="XP_008611865.1">
    <property type="nucleotide sequence ID" value="XM_008613643.1"/>
</dbReference>
<name>T0Q9C0_SAPDV</name>
<dbReference type="AlphaFoldDB" id="T0Q9C0"/>
<dbReference type="VEuPathDB" id="FungiDB:SDRG_07789"/>
<dbReference type="Proteomes" id="UP000030762">
    <property type="component" value="Unassembled WGS sequence"/>
</dbReference>
<organism evidence="2 3">
    <name type="scientific">Saprolegnia diclina (strain VS20)</name>
    <dbReference type="NCBI Taxonomy" id="1156394"/>
    <lineage>
        <taxon>Eukaryota</taxon>
        <taxon>Sar</taxon>
        <taxon>Stramenopiles</taxon>
        <taxon>Oomycota</taxon>
        <taxon>Saprolegniomycetes</taxon>
        <taxon>Saprolegniales</taxon>
        <taxon>Saprolegniaceae</taxon>
        <taxon>Saprolegnia</taxon>
    </lineage>
</organism>
<dbReference type="InParanoid" id="T0Q9C0"/>
<keyword evidence="1" id="KW-0472">Membrane</keyword>
<dbReference type="Pfam" id="PF10067">
    <property type="entry name" value="DUF2306"/>
    <property type="match status" value="1"/>
</dbReference>
<feature type="transmembrane region" description="Helical" evidence="1">
    <location>
        <begin position="77"/>
        <end position="98"/>
    </location>
</feature>
<keyword evidence="1" id="KW-1133">Transmembrane helix</keyword>
<protein>
    <submittedName>
        <fullName evidence="2">Uncharacterized protein</fullName>
    </submittedName>
</protein>
<accession>T0Q9C0</accession>
<sequence>MTTCDRASMAPCDRATVPVSFHLAALASATALGAVVFATKKGTKLHVLLGRATTAAIAATCISSFRVKELRSQKGCLGSVHALSALTLASLARGMYAISTRKVKAHQKFMAGSMLGLLGIGALTLLKLSTRTRSVQ</sequence>
<proteinExistence type="predicted"/>